<reference evidence="2" key="2">
    <citation type="submission" date="2023-06" db="EMBL/GenBank/DDBJ databases">
        <authorList>
            <consortium name="Lawrence Berkeley National Laboratory"/>
            <person name="Haridas S."/>
            <person name="Hensen N."/>
            <person name="Bonometti L."/>
            <person name="Westerberg I."/>
            <person name="Brannstrom I.O."/>
            <person name="Guillou S."/>
            <person name="Cros-Aarteil S."/>
            <person name="Calhoun S."/>
            <person name="Kuo A."/>
            <person name="Mondo S."/>
            <person name="Pangilinan J."/>
            <person name="Riley R."/>
            <person name="Labutti K."/>
            <person name="Andreopoulos B."/>
            <person name="Lipzen A."/>
            <person name="Chen C."/>
            <person name="Yanf M."/>
            <person name="Daum C."/>
            <person name="Ng V."/>
            <person name="Clum A."/>
            <person name="Steindorff A."/>
            <person name="Ohm R."/>
            <person name="Martin F."/>
            <person name="Silar P."/>
            <person name="Natvig D."/>
            <person name="Lalanne C."/>
            <person name="Gautier V."/>
            <person name="Ament-Velasquez S.L."/>
            <person name="Kruys A."/>
            <person name="Hutchinson M.I."/>
            <person name="Powell A.J."/>
            <person name="Barry K."/>
            <person name="Miller A.N."/>
            <person name="Grigoriev I.V."/>
            <person name="Debuchy R."/>
            <person name="Gladieux P."/>
            <person name="Thoren M.H."/>
            <person name="Johannesson H."/>
        </authorList>
    </citation>
    <scope>NUCLEOTIDE SEQUENCE</scope>
    <source>
        <strain evidence="2">CBS 560.94</strain>
    </source>
</reference>
<keyword evidence="3" id="KW-1185">Reference proteome</keyword>
<sequence length="82" mass="8624">MASSVSDPTPPGLPPLPPGHGDYFTKTQWTVLMSLLDATIPSITAVSNKKDDKTQLGIADAGFNEIVSKAQAKVISGRTSVR</sequence>
<dbReference type="Proteomes" id="UP001278500">
    <property type="component" value="Unassembled WGS sequence"/>
</dbReference>
<reference evidence="2" key="1">
    <citation type="journal article" date="2023" name="Mol. Phylogenet. Evol.">
        <title>Genome-scale phylogeny and comparative genomics of the fungal order Sordariales.</title>
        <authorList>
            <person name="Hensen N."/>
            <person name="Bonometti L."/>
            <person name="Westerberg I."/>
            <person name="Brannstrom I.O."/>
            <person name="Guillou S."/>
            <person name="Cros-Aarteil S."/>
            <person name="Calhoun S."/>
            <person name="Haridas S."/>
            <person name="Kuo A."/>
            <person name="Mondo S."/>
            <person name="Pangilinan J."/>
            <person name="Riley R."/>
            <person name="LaButti K."/>
            <person name="Andreopoulos B."/>
            <person name="Lipzen A."/>
            <person name="Chen C."/>
            <person name="Yan M."/>
            <person name="Daum C."/>
            <person name="Ng V."/>
            <person name="Clum A."/>
            <person name="Steindorff A."/>
            <person name="Ohm R.A."/>
            <person name="Martin F."/>
            <person name="Silar P."/>
            <person name="Natvig D.O."/>
            <person name="Lalanne C."/>
            <person name="Gautier V."/>
            <person name="Ament-Velasquez S.L."/>
            <person name="Kruys A."/>
            <person name="Hutchinson M.I."/>
            <person name="Powell A.J."/>
            <person name="Barry K."/>
            <person name="Miller A.N."/>
            <person name="Grigoriev I.V."/>
            <person name="Debuchy R."/>
            <person name="Gladieux P."/>
            <person name="Hiltunen Thoren M."/>
            <person name="Johannesson H."/>
        </authorList>
    </citation>
    <scope>NUCLEOTIDE SEQUENCE</scope>
    <source>
        <strain evidence="2">CBS 560.94</strain>
    </source>
</reference>
<dbReference type="GeneID" id="87864381"/>
<proteinExistence type="predicted"/>
<dbReference type="AlphaFoldDB" id="A0AAE0MPV0"/>
<evidence type="ECO:0000313" key="2">
    <source>
        <dbReference type="EMBL" id="KAK3340936.1"/>
    </source>
</evidence>
<feature type="compositionally biased region" description="Pro residues" evidence="1">
    <location>
        <begin position="8"/>
        <end position="18"/>
    </location>
</feature>
<evidence type="ECO:0000256" key="1">
    <source>
        <dbReference type="SAM" id="MobiDB-lite"/>
    </source>
</evidence>
<comment type="caution">
    <text evidence="2">The sequence shown here is derived from an EMBL/GenBank/DDBJ whole genome shotgun (WGS) entry which is preliminary data.</text>
</comment>
<name>A0AAE0MPV0_9PEZI</name>
<accession>A0AAE0MPV0</accession>
<feature type="region of interest" description="Disordered" evidence="1">
    <location>
        <begin position="1"/>
        <end position="20"/>
    </location>
</feature>
<protein>
    <submittedName>
        <fullName evidence="2">Uncharacterized protein</fullName>
    </submittedName>
</protein>
<evidence type="ECO:0000313" key="3">
    <source>
        <dbReference type="Proteomes" id="UP001278500"/>
    </source>
</evidence>
<gene>
    <name evidence="2" type="ORF">B0H65DRAFT_474030</name>
</gene>
<organism evidence="2 3">
    <name type="scientific">Neurospora tetraspora</name>
    <dbReference type="NCBI Taxonomy" id="94610"/>
    <lineage>
        <taxon>Eukaryota</taxon>
        <taxon>Fungi</taxon>
        <taxon>Dikarya</taxon>
        <taxon>Ascomycota</taxon>
        <taxon>Pezizomycotina</taxon>
        <taxon>Sordariomycetes</taxon>
        <taxon>Sordariomycetidae</taxon>
        <taxon>Sordariales</taxon>
        <taxon>Sordariaceae</taxon>
        <taxon>Neurospora</taxon>
    </lineage>
</organism>
<dbReference type="EMBL" id="JAUEPP010000006">
    <property type="protein sequence ID" value="KAK3340936.1"/>
    <property type="molecule type" value="Genomic_DNA"/>
</dbReference>
<dbReference type="RefSeq" id="XP_062679878.1">
    <property type="nucleotide sequence ID" value="XM_062827227.1"/>
</dbReference>